<dbReference type="Gene3D" id="1.20.120.80">
    <property type="entry name" value="Cytochrome c oxidase, subunit III, four-helix bundle"/>
    <property type="match status" value="1"/>
</dbReference>
<dbReference type="EMBL" id="JAWIZZ010000030">
    <property type="protein sequence ID" value="KAK5781790.1"/>
    <property type="molecule type" value="Genomic_DNA"/>
</dbReference>
<comment type="caution">
    <text evidence="6">The sequence shown here is derived from an EMBL/GenBank/DDBJ whole genome shotgun (WGS) entry which is preliminary data.</text>
</comment>
<dbReference type="AlphaFoldDB" id="A0AAN7WJY2"/>
<proteinExistence type="predicted"/>
<dbReference type="InterPro" id="IPR000298">
    <property type="entry name" value="Cyt_c_oxidase-like_su3"/>
</dbReference>
<dbReference type="GO" id="GO:0016020">
    <property type="term" value="C:membrane"/>
    <property type="evidence" value="ECO:0007669"/>
    <property type="project" value="UniProtKB-SubCell"/>
</dbReference>
<evidence type="ECO:0000256" key="3">
    <source>
        <dbReference type="ARBA" id="ARBA00022989"/>
    </source>
</evidence>
<dbReference type="Proteomes" id="UP001306508">
    <property type="component" value="Unassembled WGS sequence"/>
</dbReference>
<evidence type="ECO:0000313" key="6">
    <source>
        <dbReference type="EMBL" id="KAK5781790.1"/>
    </source>
</evidence>
<dbReference type="SUPFAM" id="SSF81452">
    <property type="entry name" value="Cytochrome c oxidase subunit III-like"/>
    <property type="match status" value="1"/>
</dbReference>
<evidence type="ECO:0000256" key="4">
    <source>
        <dbReference type="ARBA" id="ARBA00023136"/>
    </source>
</evidence>
<name>A0AAN7WJY2_9SACH</name>
<sequence length="147" mass="16577">MSKLSDGRSKTLNLIYGSFNNINKSYKLNYIPNNLYNGHINPLNLNINKDAFVLHTKDYRDIIAEATYLGNHTIAVRKAISPDILLVGIEAIKPTELPLLNTIILLSSGATITYSHHALINRDRSISDINKLCRMYVFRGILSKFES</sequence>
<organism evidence="6 7">
    <name type="scientific">Arxiozyma heterogenica</name>
    <dbReference type="NCBI Taxonomy" id="278026"/>
    <lineage>
        <taxon>Eukaryota</taxon>
        <taxon>Fungi</taxon>
        <taxon>Dikarya</taxon>
        <taxon>Ascomycota</taxon>
        <taxon>Saccharomycotina</taxon>
        <taxon>Saccharomycetes</taxon>
        <taxon>Saccharomycetales</taxon>
        <taxon>Saccharomycetaceae</taxon>
        <taxon>Arxiozyma</taxon>
    </lineage>
</organism>
<evidence type="ECO:0000256" key="2">
    <source>
        <dbReference type="ARBA" id="ARBA00022692"/>
    </source>
</evidence>
<comment type="subcellular location">
    <subcellularLocation>
        <location evidence="1">Membrane</location>
        <topology evidence="1">Multi-pass membrane protein</topology>
    </subcellularLocation>
</comment>
<keyword evidence="3" id="KW-1133">Transmembrane helix</keyword>
<protein>
    <recommendedName>
        <fullName evidence="5">Heme-copper oxidase subunit III family profile domain-containing protein</fullName>
    </recommendedName>
</protein>
<dbReference type="GO" id="GO:0004129">
    <property type="term" value="F:cytochrome-c oxidase activity"/>
    <property type="evidence" value="ECO:0007669"/>
    <property type="project" value="InterPro"/>
</dbReference>
<accession>A0AAN7WJY2</accession>
<dbReference type="Pfam" id="PF00510">
    <property type="entry name" value="COX3"/>
    <property type="match status" value="1"/>
</dbReference>
<dbReference type="GO" id="GO:0022904">
    <property type="term" value="P:respiratory electron transport chain"/>
    <property type="evidence" value="ECO:0007669"/>
    <property type="project" value="InterPro"/>
</dbReference>
<reference evidence="7" key="1">
    <citation type="submission" date="2023-07" db="EMBL/GenBank/DDBJ databases">
        <title>A draft genome of Kazachstania heterogenica Y-27499.</title>
        <authorList>
            <person name="Donic C."/>
            <person name="Kralova J.S."/>
            <person name="Fidel L."/>
            <person name="Ben-Dor S."/>
            <person name="Jung S."/>
        </authorList>
    </citation>
    <scope>NUCLEOTIDE SEQUENCE [LARGE SCALE GENOMIC DNA]</scope>
    <source>
        <strain evidence="7">Y27499</strain>
    </source>
</reference>
<keyword evidence="7" id="KW-1185">Reference proteome</keyword>
<dbReference type="InterPro" id="IPR013833">
    <property type="entry name" value="Cyt_c_oxidase_su3_a-hlx"/>
</dbReference>
<gene>
    <name evidence="6" type="ORF">RI543_000736</name>
</gene>
<keyword evidence="4" id="KW-0472">Membrane</keyword>
<keyword evidence="2" id="KW-0812">Transmembrane</keyword>
<evidence type="ECO:0000313" key="7">
    <source>
        <dbReference type="Proteomes" id="UP001306508"/>
    </source>
</evidence>
<dbReference type="InterPro" id="IPR035973">
    <property type="entry name" value="Cyt_c_oxidase_su3-like_sf"/>
</dbReference>
<feature type="domain" description="Heme-copper oxidase subunit III family profile" evidence="5">
    <location>
        <begin position="87"/>
        <end position="125"/>
    </location>
</feature>
<evidence type="ECO:0000256" key="1">
    <source>
        <dbReference type="ARBA" id="ARBA00004141"/>
    </source>
</evidence>
<evidence type="ECO:0000259" key="5">
    <source>
        <dbReference type="Pfam" id="PF00510"/>
    </source>
</evidence>